<gene>
    <name evidence="11 13" type="primary">prsA</name>
    <name evidence="13" type="ORF">CON36_32030</name>
</gene>
<dbReference type="SUPFAM" id="SSF54534">
    <property type="entry name" value="FKBP-like"/>
    <property type="match status" value="1"/>
</dbReference>
<dbReference type="InterPro" id="IPR046357">
    <property type="entry name" value="PPIase_dom_sf"/>
</dbReference>
<dbReference type="PROSITE" id="PS51257">
    <property type="entry name" value="PROKAR_LIPOPROTEIN"/>
    <property type="match status" value="1"/>
</dbReference>
<dbReference type="GO" id="GO:0003755">
    <property type="term" value="F:peptidyl-prolyl cis-trans isomerase activity"/>
    <property type="evidence" value="ECO:0007669"/>
    <property type="project" value="UniProtKB-UniRule"/>
</dbReference>
<dbReference type="PROSITE" id="PS50198">
    <property type="entry name" value="PPIC_PPIASE_2"/>
    <property type="match status" value="1"/>
</dbReference>
<keyword evidence="7 11" id="KW-0472">Membrane</keyword>
<comment type="similarity">
    <text evidence="3 11">Belongs to the PrsA family.</text>
</comment>
<dbReference type="PANTHER" id="PTHR47245">
    <property type="entry name" value="PEPTIDYLPROLYL ISOMERASE"/>
    <property type="match status" value="1"/>
</dbReference>
<comment type="caution">
    <text evidence="13">The sequence shown here is derived from an EMBL/GenBank/DDBJ whole genome shotgun (WGS) entry which is preliminary data.</text>
</comment>
<keyword evidence="10 11" id="KW-0449">Lipoprotein</keyword>
<evidence type="ECO:0000313" key="14">
    <source>
        <dbReference type="Proteomes" id="UP000219922"/>
    </source>
</evidence>
<dbReference type="EC" id="5.2.1.8" evidence="11"/>
<evidence type="ECO:0000256" key="11">
    <source>
        <dbReference type="HAMAP-Rule" id="MF_01145"/>
    </source>
</evidence>
<dbReference type="GO" id="GO:0006457">
    <property type="term" value="P:protein folding"/>
    <property type="evidence" value="ECO:0007669"/>
    <property type="project" value="UniProtKB-UniRule"/>
</dbReference>
<dbReference type="InterPro" id="IPR000297">
    <property type="entry name" value="PPIase_PpiC"/>
</dbReference>
<name>A0A9X6STC4_BACCE</name>
<dbReference type="EMBL" id="NVMX01000118">
    <property type="protein sequence ID" value="PDZ94751.1"/>
    <property type="molecule type" value="Genomic_DNA"/>
</dbReference>
<keyword evidence="6 11" id="KW-0697">Rotamase</keyword>
<evidence type="ECO:0000256" key="4">
    <source>
        <dbReference type="ARBA" id="ARBA00022475"/>
    </source>
</evidence>
<evidence type="ECO:0000259" key="12">
    <source>
        <dbReference type="PROSITE" id="PS50198"/>
    </source>
</evidence>
<dbReference type="HAMAP" id="MF_01145">
    <property type="entry name" value="Foldase_PrsA"/>
    <property type="match status" value="1"/>
</dbReference>
<feature type="domain" description="PpiC" evidence="12">
    <location>
        <begin position="146"/>
        <end position="235"/>
    </location>
</feature>
<protein>
    <recommendedName>
        <fullName evidence="11">Foldase protein PrsA</fullName>
        <ecNumber evidence="11">5.2.1.8</ecNumber>
    </recommendedName>
</protein>
<keyword evidence="5 11" id="KW-0732">Signal</keyword>
<dbReference type="GO" id="GO:0005886">
    <property type="term" value="C:plasma membrane"/>
    <property type="evidence" value="ECO:0007669"/>
    <property type="project" value="UniProtKB-SubCell"/>
</dbReference>
<comment type="catalytic activity">
    <reaction evidence="1 11">
        <text>[protein]-peptidylproline (omega=180) = [protein]-peptidylproline (omega=0)</text>
        <dbReference type="Rhea" id="RHEA:16237"/>
        <dbReference type="Rhea" id="RHEA-COMP:10747"/>
        <dbReference type="Rhea" id="RHEA-COMP:10748"/>
        <dbReference type="ChEBI" id="CHEBI:83833"/>
        <dbReference type="ChEBI" id="CHEBI:83834"/>
        <dbReference type="EC" id="5.2.1.8"/>
    </reaction>
</comment>
<accession>A0A9X6STC4</accession>
<keyword evidence="8 11" id="KW-0564">Palmitate</keyword>
<keyword evidence="9 11" id="KW-0413">Isomerase</keyword>
<comment type="function">
    <text evidence="11">Plays a major role in protein secretion by helping the post-translocational extracellular folding of several secreted proteins.</text>
</comment>
<evidence type="ECO:0000313" key="13">
    <source>
        <dbReference type="EMBL" id="PDZ94751.1"/>
    </source>
</evidence>
<evidence type="ECO:0000256" key="3">
    <source>
        <dbReference type="ARBA" id="ARBA00006071"/>
    </source>
</evidence>
<evidence type="ECO:0000256" key="10">
    <source>
        <dbReference type="ARBA" id="ARBA00023288"/>
    </source>
</evidence>
<evidence type="ECO:0000256" key="5">
    <source>
        <dbReference type="ARBA" id="ARBA00022729"/>
    </source>
</evidence>
<evidence type="ECO:0000256" key="2">
    <source>
        <dbReference type="ARBA" id="ARBA00004193"/>
    </source>
</evidence>
<dbReference type="InterPro" id="IPR027304">
    <property type="entry name" value="Trigger_fact/SurA_dom_sf"/>
</dbReference>
<proteinExistence type="inferred from homology"/>
<dbReference type="InterPro" id="IPR023059">
    <property type="entry name" value="Foldase_PrsA"/>
</dbReference>
<evidence type="ECO:0000256" key="8">
    <source>
        <dbReference type="ARBA" id="ARBA00023139"/>
    </source>
</evidence>
<keyword evidence="4 11" id="KW-1003">Cell membrane</keyword>
<dbReference type="InterPro" id="IPR050245">
    <property type="entry name" value="PrsA_foldase"/>
</dbReference>
<dbReference type="SUPFAM" id="SSF109998">
    <property type="entry name" value="Triger factor/SurA peptide-binding domain-like"/>
    <property type="match status" value="1"/>
</dbReference>
<evidence type="ECO:0000256" key="9">
    <source>
        <dbReference type="ARBA" id="ARBA00023235"/>
    </source>
</evidence>
<evidence type="ECO:0000256" key="7">
    <source>
        <dbReference type="ARBA" id="ARBA00023136"/>
    </source>
</evidence>
<organism evidence="13 14">
    <name type="scientific">Bacillus cereus</name>
    <dbReference type="NCBI Taxonomy" id="1396"/>
    <lineage>
        <taxon>Bacteria</taxon>
        <taxon>Bacillati</taxon>
        <taxon>Bacillota</taxon>
        <taxon>Bacilli</taxon>
        <taxon>Bacillales</taxon>
        <taxon>Bacillaceae</taxon>
        <taxon>Bacillus</taxon>
        <taxon>Bacillus cereus group</taxon>
    </lineage>
</organism>
<reference evidence="13 14" key="1">
    <citation type="submission" date="2017-09" db="EMBL/GenBank/DDBJ databases">
        <title>Large-scale bioinformatics analysis of Bacillus genomes uncovers conserved roles of natural products in bacterial physiology.</title>
        <authorList>
            <consortium name="Agbiome Team Llc"/>
            <person name="Bleich R.M."/>
            <person name="Grubbs K.J."/>
            <person name="Santa Maria K.C."/>
            <person name="Allen S.E."/>
            <person name="Farag S."/>
            <person name="Shank E.A."/>
            <person name="Bowers A."/>
        </authorList>
    </citation>
    <scope>NUCLEOTIDE SEQUENCE [LARGE SCALE GENOMIC DNA]</scope>
    <source>
        <strain evidence="13 14">AFS092789</strain>
    </source>
</reference>
<dbReference type="Proteomes" id="UP000219922">
    <property type="component" value="Unassembled WGS sequence"/>
</dbReference>
<dbReference type="PANTHER" id="PTHR47245:SF1">
    <property type="entry name" value="FOLDASE PROTEIN PRSA"/>
    <property type="match status" value="1"/>
</dbReference>
<dbReference type="Pfam" id="PF13616">
    <property type="entry name" value="Rotamase_3"/>
    <property type="match status" value="1"/>
</dbReference>
<comment type="subcellular location">
    <subcellularLocation>
        <location evidence="2 11">Cell membrane</location>
        <topology evidence="2 11">Lipid-anchor</topology>
    </subcellularLocation>
</comment>
<evidence type="ECO:0000256" key="1">
    <source>
        <dbReference type="ARBA" id="ARBA00000971"/>
    </source>
</evidence>
<evidence type="ECO:0000256" key="6">
    <source>
        <dbReference type="ARBA" id="ARBA00023110"/>
    </source>
</evidence>
<dbReference type="AlphaFoldDB" id="A0A9X6STC4"/>
<dbReference type="Gene3D" id="3.10.50.40">
    <property type="match status" value="1"/>
</dbReference>
<sequence length="300" mass="33868">MRSVDVLKKAILATTMIGSVLLLGACSSNETIAKVGNDSITKEQLYKEMKTAKGAETLQSMIETEVLTQKYKVTDKEVKDEIENLKKKYPSEEEFKVTLTQNNINTDEQLNKVTKDSLLRFKALSDGVKVTDKDLETFYEQNKDKYLTIDASHILVEKQDEAEKILKELKNGAKFDEMAKKHSKDGSAIKGGELGTFGKGSMVKEFEEAAFALKENEMSNVVKTQFGYHIIKVNKIIEKNLKNNKDEIKQDYLVAKGNYPKAMSKLLKDAKVEIKDKDFKDAVQQRIDQYDMSAQNPAKG</sequence>